<dbReference type="InterPro" id="IPR000873">
    <property type="entry name" value="AMP-dep_synth/lig_dom"/>
</dbReference>
<dbReference type="InterPro" id="IPR009081">
    <property type="entry name" value="PP-bd_ACP"/>
</dbReference>
<dbReference type="GO" id="GO:0043041">
    <property type="term" value="P:amino acid activation for nonribosomal peptide biosynthetic process"/>
    <property type="evidence" value="ECO:0007669"/>
    <property type="project" value="TreeGrafter"/>
</dbReference>
<evidence type="ECO:0000259" key="4">
    <source>
        <dbReference type="PROSITE" id="PS50075"/>
    </source>
</evidence>
<dbReference type="SUPFAM" id="SSF47336">
    <property type="entry name" value="ACP-like"/>
    <property type="match status" value="1"/>
</dbReference>
<dbReference type="GO" id="GO:0031177">
    <property type="term" value="F:phosphopantetheine binding"/>
    <property type="evidence" value="ECO:0007669"/>
    <property type="project" value="InterPro"/>
</dbReference>
<dbReference type="InterPro" id="IPR042099">
    <property type="entry name" value="ANL_N_sf"/>
</dbReference>
<dbReference type="NCBIfam" id="TIGR01733">
    <property type="entry name" value="AA-adenyl-dom"/>
    <property type="match status" value="1"/>
</dbReference>
<organism evidence="5 6">
    <name type="scientific">Kibdelosporangium phytohabitans</name>
    <dbReference type="NCBI Taxonomy" id="860235"/>
    <lineage>
        <taxon>Bacteria</taxon>
        <taxon>Bacillati</taxon>
        <taxon>Actinomycetota</taxon>
        <taxon>Actinomycetes</taxon>
        <taxon>Pseudonocardiales</taxon>
        <taxon>Pseudonocardiaceae</taxon>
        <taxon>Kibdelosporangium</taxon>
    </lineage>
</organism>
<comment type="cofactor">
    <cofactor evidence="1">
        <name>pantetheine 4'-phosphate</name>
        <dbReference type="ChEBI" id="CHEBI:47942"/>
    </cofactor>
</comment>
<keyword evidence="2" id="KW-0596">Phosphopantetheine</keyword>
<dbReference type="AlphaFoldDB" id="A0A0N9HXP7"/>
<dbReference type="InterPro" id="IPR036736">
    <property type="entry name" value="ACP-like_sf"/>
</dbReference>
<evidence type="ECO:0000256" key="1">
    <source>
        <dbReference type="ARBA" id="ARBA00001957"/>
    </source>
</evidence>
<dbReference type="KEGG" id="kphy:AOZ06_16420"/>
<dbReference type="Pfam" id="PF13193">
    <property type="entry name" value="AMP-binding_C"/>
    <property type="match status" value="1"/>
</dbReference>
<gene>
    <name evidence="5" type="ORF">AOZ06_16420</name>
</gene>
<dbReference type="Gene3D" id="3.40.50.12780">
    <property type="entry name" value="N-terminal domain of ligase-like"/>
    <property type="match status" value="1"/>
</dbReference>
<dbReference type="InterPro" id="IPR045851">
    <property type="entry name" value="AMP-bd_C_sf"/>
</dbReference>
<name>A0A0N9HXP7_9PSEU</name>
<protein>
    <recommendedName>
        <fullName evidence="4">Carrier domain-containing protein</fullName>
    </recommendedName>
</protein>
<dbReference type="Proteomes" id="UP000063699">
    <property type="component" value="Chromosome"/>
</dbReference>
<dbReference type="PROSITE" id="PS50075">
    <property type="entry name" value="CARRIER"/>
    <property type="match status" value="1"/>
</dbReference>
<dbReference type="InterPro" id="IPR010071">
    <property type="entry name" value="AA_adenyl_dom"/>
</dbReference>
<dbReference type="GO" id="GO:0005737">
    <property type="term" value="C:cytoplasm"/>
    <property type="evidence" value="ECO:0007669"/>
    <property type="project" value="TreeGrafter"/>
</dbReference>
<accession>A0A0N9HXP7</accession>
<keyword evidence="6" id="KW-1185">Reference proteome</keyword>
<feature type="domain" description="Carrier" evidence="4">
    <location>
        <begin position="524"/>
        <end position="599"/>
    </location>
</feature>
<evidence type="ECO:0000256" key="3">
    <source>
        <dbReference type="ARBA" id="ARBA00022553"/>
    </source>
</evidence>
<dbReference type="Pfam" id="PF00550">
    <property type="entry name" value="PP-binding"/>
    <property type="match status" value="1"/>
</dbReference>
<dbReference type="SUPFAM" id="SSF56801">
    <property type="entry name" value="Acetyl-CoA synthetase-like"/>
    <property type="match status" value="1"/>
</dbReference>
<dbReference type="GO" id="GO:0044550">
    <property type="term" value="P:secondary metabolite biosynthetic process"/>
    <property type="evidence" value="ECO:0007669"/>
    <property type="project" value="TreeGrafter"/>
</dbReference>
<dbReference type="RefSeq" id="WP_054290188.1">
    <property type="nucleotide sequence ID" value="NZ_CP012752.1"/>
</dbReference>
<dbReference type="Gene3D" id="3.30.300.30">
    <property type="match status" value="1"/>
</dbReference>
<keyword evidence="3" id="KW-0597">Phosphoprotein</keyword>
<dbReference type="Pfam" id="PF00501">
    <property type="entry name" value="AMP-binding"/>
    <property type="match status" value="1"/>
</dbReference>
<dbReference type="CDD" id="cd05930">
    <property type="entry name" value="A_NRPS"/>
    <property type="match status" value="1"/>
</dbReference>
<dbReference type="EMBL" id="CP012752">
    <property type="protein sequence ID" value="ALG08281.1"/>
    <property type="molecule type" value="Genomic_DNA"/>
</dbReference>
<proteinExistence type="predicted"/>
<dbReference type="PANTHER" id="PTHR45527">
    <property type="entry name" value="NONRIBOSOMAL PEPTIDE SYNTHETASE"/>
    <property type="match status" value="1"/>
</dbReference>
<dbReference type="InterPro" id="IPR020806">
    <property type="entry name" value="PKS_PP-bd"/>
</dbReference>
<dbReference type="FunFam" id="1.10.1200.10:FF:000005">
    <property type="entry name" value="Nonribosomal peptide synthetase 1"/>
    <property type="match status" value="1"/>
</dbReference>
<sequence>MPLEDLAGTAPFLLHERMHHRARSSPHRTAVRFDEQRLTFHALSEISTAAAAVLRTARRGATVTVLMEDGLALVSTLFGVLESGSAFCCPGLDCPPERLRHVLRETGCTAVVVDESGTPSPLLDVLSEEGVQLFRCSSDGRLTPAQDRAPVAEAQVPLAAPAYVTYTSGSTGRPKGVVQTHESLSRLLDWQSLNYDLRPDRIIAQWATVTYDNAYCEIFGAICYGATVWCTSRQVRHDPHALLRAMETAGVHVVQFVPSFLRQLLAEIETGPARTRLATLTHLYSTGEPLPPRLAADCARLLPHVKLINGYGATETLLATYHEVRDADLGRLAIPLGQPIDGCEVLLLDESLRPVPPGAVGEIFLAATSIAVGYLGRPALTAAAFVPQPGVAGARMYRTGDLGRRTADGELFFAGREDNQLKVRGMRVEPGEIEAALDTHPAVRHCAVRARGDGDELRLEAHVVLSEDVTEGDLRSHLTPLIPAHMVPARFRFAESLPRTRNGKTDRAALPEIAATAGAPAARPSAGGIEGSLAALWEQLLDVPVVTADDDFFELGGQSVDAMRLSNVVQTQLGVRLPVAAIFDAPTLTEYAEVVRTAQSTDADLGHPVDKTEQ</sequence>
<dbReference type="STRING" id="860235.AOZ06_16420"/>
<reference evidence="5 6" key="1">
    <citation type="submission" date="2015-07" db="EMBL/GenBank/DDBJ databases">
        <title>Genome sequencing of Kibdelosporangium phytohabitans.</title>
        <authorList>
            <person name="Qin S."/>
            <person name="Xing K."/>
        </authorList>
    </citation>
    <scope>NUCLEOTIDE SEQUENCE [LARGE SCALE GENOMIC DNA]</scope>
    <source>
        <strain evidence="5 6">KLBMP1111</strain>
    </source>
</reference>
<dbReference type="InterPro" id="IPR025110">
    <property type="entry name" value="AMP-bd_C"/>
</dbReference>
<evidence type="ECO:0000313" key="5">
    <source>
        <dbReference type="EMBL" id="ALG08281.1"/>
    </source>
</evidence>
<evidence type="ECO:0000313" key="6">
    <source>
        <dbReference type="Proteomes" id="UP000063699"/>
    </source>
</evidence>
<dbReference type="PROSITE" id="PS00455">
    <property type="entry name" value="AMP_BINDING"/>
    <property type="match status" value="1"/>
</dbReference>
<dbReference type="Gene3D" id="3.40.50.1820">
    <property type="entry name" value="alpha/beta hydrolase"/>
    <property type="match status" value="1"/>
</dbReference>
<dbReference type="PANTHER" id="PTHR45527:SF1">
    <property type="entry name" value="FATTY ACID SYNTHASE"/>
    <property type="match status" value="1"/>
</dbReference>
<dbReference type="InterPro" id="IPR029058">
    <property type="entry name" value="AB_hydrolase_fold"/>
</dbReference>
<dbReference type="InterPro" id="IPR020845">
    <property type="entry name" value="AMP-binding_CS"/>
</dbReference>
<evidence type="ECO:0000256" key="2">
    <source>
        <dbReference type="ARBA" id="ARBA00022450"/>
    </source>
</evidence>
<dbReference type="SMART" id="SM00823">
    <property type="entry name" value="PKS_PP"/>
    <property type="match status" value="1"/>
</dbReference>